<dbReference type="Proteomes" id="UP000734823">
    <property type="component" value="Unassembled WGS sequence"/>
</dbReference>
<evidence type="ECO:0000256" key="3">
    <source>
        <dbReference type="ARBA" id="ARBA00023125"/>
    </source>
</evidence>
<dbReference type="SUPFAM" id="SSF46785">
    <property type="entry name" value="Winged helix' DNA-binding domain"/>
    <property type="match status" value="1"/>
</dbReference>
<accession>A0ABR7L2W1</accession>
<gene>
    <name evidence="6" type="ORF">GPZ80_07575</name>
</gene>
<dbReference type="EMBL" id="JABVED010000003">
    <property type="protein sequence ID" value="MBC6447029.1"/>
    <property type="molecule type" value="Genomic_DNA"/>
</dbReference>
<evidence type="ECO:0000256" key="4">
    <source>
        <dbReference type="ARBA" id="ARBA00023163"/>
    </source>
</evidence>
<evidence type="ECO:0000256" key="2">
    <source>
        <dbReference type="ARBA" id="ARBA00023015"/>
    </source>
</evidence>
<organism evidence="6 7">
    <name type="scientific">Actinokineospora xionganensis</name>
    <dbReference type="NCBI Taxonomy" id="2684470"/>
    <lineage>
        <taxon>Bacteria</taxon>
        <taxon>Bacillati</taxon>
        <taxon>Actinomycetota</taxon>
        <taxon>Actinomycetes</taxon>
        <taxon>Pseudonocardiales</taxon>
        <taxon>Pseudonocardiaceae</taxon>
        <taxon>Actinokineospora</taxon>
    </lineage>
</organism>
<keyword evidence="3" id="KW-0238">DNA-binding</keyword>
<evidence type="ECO:0000259" key="5">
    <source>
        <dbReference type="PROSITE" id="PS50931"/>
    </source>
</evidence>
<comment type="caution">
    <text evidence="6">The sequence shown here is derived from an EMBL/GenBank/DDBJ whole genome shotgun (WGS) entry which is preliminary data.</text>
</comment>
<evidence type="ECO:0000256" key="1">
    <source>
        <dbReference type="ARBA" id="ARBA00009437"/>
    </source>
</evidence>
<dbReference type="Pfam" id="PF00126">
    <property type="entry name" value="HTH_1"/>
    <property type="match status" value="1"/>
</dbReference>
<dbReference type="InterPro" id="IPR036388">
    <property type="entry name" value="WH-like_DNA-bd_sf"/>
</dbReference>
<name>A0ABR7L2W1_9PSEU</name>
<feature type="domain" description="HTH lysR-type" evidence="5">
    <location>
        <begin position="4"/>
        <end position="61"/>
    </location>
</feature>
<dbReference type="RefSeq" id="WP_187219432.1">
    <property type="nucleotide sequence ID" value="NZ_JABVED010000003.1"/>
</dbReference>
<comment type="similarity">
    <text evidence="1">Belongs to the LysR transcriptional regulatory family.</text>
</comment>
<dbReference type="InterPro" id="IPR036390">
    <property type="entry name" value="WH_DNA-bd_sf"/>
</dbReference>
<dbReference type="PRINTS" id="PR00039">
    <property type="entry name" value="HTHLYSR"/>
</dbReference>
<keyword evidence="7" id="KW-1185">Reference proteome</keyword>
<evidence type="ECO:0000313" key="6">
    <source>
        <dbReference type="EMBL" id="MBC6447029.1"/>
    </source>
</evidence>
<keyword evidence="2" id="KW-0805">Transcription regulation</keyword>
<dbReference type="PANTHER" id="PTHR30346">
    <property type="entry name" value="TRANSCRIPTIONAL DUAL REGULATOR HCAR-RELATED"/>
    <property type="match status" value="1"/>
</dbReference>
<sequence>MAELEIRHLRAICAIADEGSVSRAAIRLGVTQPALTAQLRSIERLIGGELFRRSPNGSVPTELGRSVVRSARIVLEDMSALLATARSHVRQPGKTPLVIASTPLLFTSALIGELRAWFAAELRTEIDSSAPALLDLVVAKQADLAIFEKFEGMEHRTLTDVEVRTIVEEPQFVALSADSPLADQDEIDLIDLADLDWVVPPPDQDSMRLRFRSTCESLGFTPRITHHVTEGRTAMALAAAGAVCLAQPASLGGPGFVIRPLRGSVLSVPVVVVIRLDGMFAARRQEVYACVAHAYRSIVERNPTYAKWWDKHPEAHTDLDAALALPRPSRPS</sequence>
<proteinExistence type="inferred from homology"/>
<protein>
    <submittedName>
        <fullName evidence="6">LysR family transcriptional regulator</fullName>
    </submittedName>
</protein>
<reference evidence="6 7" key="1">
    <citation type="submission" date="2020-06" db="EMBL/GenBank/DDBJ databases">
        <title>Actinokineospora xiongansis sp. nov., isolated from soil of Baiyangdian.</title>
        <authorList>
            <person name="Zhang X."/>
        </authorList>
    </citation>
    <scope>NUCLEOTIDE SEQUENCE [LARGE SCALE GENOMIC DNA]</scope>
    <source>
        <strain evidence="6 7">HBU206404</strain>
    </source>
</reference>
<dbReference type="PANTHER" id="PTHR30346:SF30">
    <property type="entry name" value="SMALL NEUTRAL PROTEASE REGULATORY PROTEIN"/>
    <property type="match status" value="1"/>
</dbReference>
<dbReference type="PROSITE" id="PS50931">
    <property type="entry name" value="HTH_LYSR"/>
    <property type="match status" value="1"/>
</dbReference>
<evidence type="ECO:0000313" key="7">
    <source>
        <dbReference type="Proteomes" id="UP000734823"/>
    </source>
</evidence>
<dbReference type="Pfam" id="PF03466">
    <property type="entry name" value="LysR_substrate"/>
    <property type="match status" value="1"/>
</dbReference>
<dbReference type="Gene3D" id="1.10.10.10">
    <property type="entry name" value="Winged helix-like DNA-binding domain superfamily/Winged helix DNA-binding domain"/>
    <property type="match status" value="1"/>
</dbReference>
<dbReference type="Gene3D" id="3.40.190.290">
    <property type="match status" value="1"/>
</dbReference>
<dbReference type="SUPFAM" id="SSF53850">
    <property type="entry name" value="Periplasmic binding protein-like II"/>
    <property type="match status" value="1"/>
</dbReference>
<keyword evidence="4" id="KW-0804">Transcription</keyword>
<dbReference type="InterPro" id="IPR000847">
    <property type="entry name" value="LysR_HTH_N"/>
</dbReference>
<dbReference type="InterPro" id="IPR005119">
    <property type="entry name" value="LysR_subst-bd"/>
</dbReference>